<organism evidence="1">
    <name type="scientific">viral metagenome</name>
    <dbReference type="NCBI Taxonomy" id="1070528"/>
    <lineage>
        <taxon>unclassified sequences</taxon>
        <taxon>metagenomes</taxon>
        <taxon>organismal metagenomes</taxon>
    </lineage>
</organism>
<sequence>MNLFYHPRMDPEIKIMEQNDLKAREQIQEIRVRAKLEECSAKYVNNKQGGSNEHTGSY</sequence>
<reference evidence="1" key="1">
    <citation type="submission" date="2020-03" db="EMBL/GenBank/DDBJ databases">
        <title>The deep terrestrial virosphere.</title>
        <authorList>
            <person name="Holmfeldt K."/>
            <person name="Nilsson E."/>
            <person name="Simone D."/>
            <person name="Lopez-Fernandez M."/>
            <person name="Wu X."/>
            <person name="de Brujin I."/>
            <person name="Lundin D."/>
            <person name="Andersson A."/>
            <person name="Bertilsson S."/>
            <person name="Dopson M."/>
        </authorList>
    </citation>
    <scope>NUCLEOTIDE SEQUENCE</scope>
    <source>
        <strain evidence="1">TM448A00274</strain>
    </source>
</reference>
<dbReference type="AlphaFoldDB" id="A0A6H1ZE36"/>
<name>A0A6H1ZE36_9ZZZZ</name>
<accession>A0A6H1ZE36</accession>
<proteinExistence type="predicted"/>
<gene>
    <name evidence="1" type="ORF">TM448A00274_0006</name>
</gene>
<protein>
    <submittedName>
        <fullName evidence="1">Uncharacterized protein</fullName>
    </submittedName>
</protein>
<dbReference type="EMBL" id="MT143996">
    <property type="protein sequence ID" value="QJA45722.1"/>
    <property type="molecule type" value="Genomic_DNA"/>
</dbReference>
<evidence type="ECO:0000313" key="1">
    <source>
        <dbReference type="EMBL" id="QJA45722.1"/>
    </source>
</evidence>